<dbReference type="EMBL" id="JAABOA010002329">
    <property type="protein sequence ID" value="KAF9580028.1"/>
    <property type="molecule type" value="Genomic_DNA"/>
</dbReference>
<gene>
    <name evidence="3" type="ORF">BGW38_003482</name>
</gene>
<evidence type="ECO:0000256" key="2">
    <source>
        <dbReference type="SAM" id="SignalP"/>
    </source>
</evidence>
<dbReference type="OrthoDB" id="2424799at2759"/>
<protein>
    <recommendedName>
        <fullName evidence="5">Ser-Thr-rich glycosyl-phosphatidyl-inositol-anchored membrane family-domain-containing protein</fullName>
    </recommendedName>
</protein>
<evidence type="ECO:0000313" key="4">
    <source>
        <dbReference type="Proteomes" id="UP000780801"/>
    </source>
</evidence>
<feature type="chain" id="PRO_5040513625" description="Ser-Thr-rich glycosyl-phosphatidyl-inositol-anchored membrane family-domain-containing protein" evidence="2">
    <location>
        <begin position="19"/>
        <end position="191"/>
    </location>
</feature>
<organism evidence="3 4">
    <name type="scientific">Lunasporangiospora selenospora</name>
    <dbReference type="NCBI Taxonomy" id="979761"/>
    <lineage>
        <taxon>Eukaryota</taxon>
        <taxon>Fungi</taxon>
        <taxon>Fungi incertae sedis</taxon>
        <taxon>Mucoromycota</taxon>
        <taxon>Mortierellomycotina</taxon>
        <taxon>Mortierellomycetes</taxon>
        <taxon>Mortierellales</taxon>
        <taxon>Mortierellaceae</taxon>
        <taxon>Lunasporangiospora</taxon>
    </lineage>
</organism>
<name>A0A9P6KCN8_9FUNG</name>
<comment type="caution">
    <text evidence="3">The sequence shown here is derived from an EMBL/GenBank/DDBJ whole genome shotgun (WGS) entry which is preliminary data.</text>
</comment>
<keyword evidence="4" id="KW-1185">Reference proteome</keyword>
<dbReference type="AlphaFoldDB" id="A0A9P6KCN8"/>
<feature type="region of interest" description="Disordered" evidence="1">
    <location>
        <begin position="145"/>
        <end position="165"/>
    </location>
</feature>
<keyword evidence="2" id="KW-0732">Signal</keyword>
<evidence type="ECO:0000313" key="3">
    <source>
        <dbReference type="EMBL" id="KAF9580028.1"/>
    </source>
</evidence>
<evidence type="ECO:0008006" key="5">
    <source>
        <dbReference type="Google" id="ProtNLM"/>
    </source>
</evidence>
<evidence type="ECO:0000256" key="1">
    <source>
        <dbReference type="SAM" id="MobiDB-lite"/>
    </source>
</evidence>
<sequence>MRFSVIAIAASLVAAAVAQTTAPTVFITAPILSTTWAVNVDNTMTWKDVKAGAPTTDVDVTLFTGDPAKQVQVAKLGTAKYADLKFTFKIPLKTKSDWYSIQIGDVWSAQFKVKGDGELPVGTPPSRNATSTTVTSTITTASTATSTSTISKNSTTSSTATATPTGNSGNYLSAGSLTAAAAAAVAAVLAL</sequence>
<feature type="signal peptide" evidence="2">
    <location>
        <begin position="1"/>
        <end position="18"/>
    </location>
</feature>
<reference evidence="3" key="1">
    <citation type="journal article" date="2020" name="Fungal Divers.">
        <title>Resolving the Mortierellaceae phylogeny through synthesis of multi-gene phylogenetics and phylogenomics.</title>
        <authorList>
            <person name="Vandepol N."/>
            <person name="Liber J."/>
            <person name="Desiro A."/>
            <person name="Na H."/>
            <person name="Kennedy M."/>
            <person name="Barry K."/>
            <person name="Grigoriev I.V."/>
            <person name="Miller A.N."/>
            <person name="O'Donnell K."/>
            <person name="Stajich J.E."/>
            <person name="Bonito G."/>
        </authorList>
    </citation>
    <scope>NUCLEOTIDE SEQUENCE</scope>
    <source>
        <strain evidence="3">KOD1015</strain>
    </source>
</reference>
<proteinExistence type="predicted"/>
<accession>A0A9P6KCN8</accession>
<dbReference type="Proteomes" id="UP000780801">
    <property type="component" value="Unassembled WGS sequence"/>
</dbReference>